<comment type="pathway">
    <text evidence="2">Carbohydrate biosynthesis; gluconeogenesis.</text>
</comment>
<evidence type="ECO:0000256" key="9">
    <source>
        <dbReference type="ARBA" id="ARBA00023239"/>
    </source>
</evidence>
<evidence type="ECO:0000256" key="10">
    <source>
        <dbReference type="ARBA" id="ARBA00049406"/>
    </source>
</evidence>
<accession>A0A2T3FQC5</accession>
<evidence type="ECO:0000256" key="5">
    <source>
        <dbReference type="ARBA" id="ARBA00022485"/>
    </source>
</evidence>
<evidence type="ECO:0000259" key="12">
    <source>
        <dbReference type="Pfam" id="PF03313"/>
    </source>
</evidence>
<sequence>MYNTIEDLCRTAEERNQPMWMEILEDEMRCTDKCEDDVWKELENRYDIMKNGTTAALGESGKRLRKTMITGMAERQFSYAENGNSLCGVGINKMMARAISLSETNAAMGKICAAPTAGSCGILPAVLVTMEEEWNLSKRKILEGLLIASGIGAVVVKNATVAGAEGGCQAECGVAAAMAAAAVVYLAGGTCRQQAAAVSLALINVMGLVCDPIAGLVQIPCAQRNASQAVNAIVSADLALADTVCPVPADEAIEAMYRVGKQLPRELRETALGGIAESETGKRIADEIRNQ</sequence>
<dbReference type="Pfam" id="PF03313">
    <property type="entry name" value="SDH_alpha"/>
    <property type="match status" value="1"/>
</dbReference>
<organism evidence="13 14">
    <name type="scientific">Clostridium fessum</name>
    <dbReference type="NCBI Taxonomy" id="2126740"/>
    <lineage>
        <taxon>Bacteria</taxon>
        <taxon>Bacillati</taxon>
        <taxon>Bacillota</taxon>
        <taxon>Clostridia</taxon>
        <taxon>Eubacteriales</taxon>
        <taxon>Clostridiaceae</taxon>
        <taxon>Clostridium</taxon>
    </lineage>
</organism>
<evidence type="ECO:0000256" key="1">
    <source>
        <dbReference type="ARBA" id="ARBA00001966"/>
    </source>
</evidence>
<evidence type="ECO:0000256" key="7">
    <source>
        <dbReference type="ARBA" id="ARBA00023004"/>
    </source>
</evidence>
<dbReference type="Proteomes" id="UP000241048">
    <property type="component" value="Unassembled WGS sequence"/>
</dbReference>
<protein>
    <recommendedName>
        <fullName evidence="11">L-serine dehydratase</fullName>
        <ecNumber evidence="11">4.3.1.17</ecNumber>
    </recommendedName>
</protein>
<dbReference type="InterPro" id="IPR005130">
    <property type="entry name" value="Ser_deHydtase-like_asu"/>
</dbReference>
<keyword evidence="9 11" id="KW-0456">Lyase</keyword>
<comment type="caution">
    <text evidence="13">The sequence shown here is derived from an EMBL/GenBank/DDBJ whole genome shotgun (WGS) entry which is preliminary data.</text>
</comment>
<dbReference type="AlphaFoldDB" id="A0A2T3FQC5"/>
<keyword evidence="7 11" id="KW-0408">Iron</keyword>
<dbReference type="GO" id="GO:0051539">
    <property type="term" value="F:4 iron, 4 sulfur cluster binding"/>
    <property type="evidence" value="ECO:0007669"/>
    <property type="project" value="UniProtKB-UniRule"/>
</dbReference>
<proteinExistence type="inferred from homology"/>
<gene>
    <name evidence="13" type="primary">sdaAA</name>
    <name evidence="13" type="ORF">C7U56_06060</name>
</gene>
<dbReference type="GO" id="GO:0003941">
    <property type="term" value="F:L-serine ammonia-lyase activity"/>
    <property type="evidence" value="ECO:0007669"/>
    <property type="project" value="UniProtKB-UniRule"/>
</dbReference>
<evidence type="ECO:0000256" key="8">
    <source>
        <dbReference type="ARBA" id="ARBA00023014"/>
    </source>
</evidence>
<evidence type="ECO:0000256" key="11">
    <source>
        <dbReference type="RuleBase" id="RU366059"/>
    </source>
</evidence>
<dbReference type="GeneID" id="79841729"/>
<keyword evidence="5 11" id="KW-0004">4Fe-4S</keyword>
<dbReference type="InterPro" id="IPR004642">
    <property type="entry name" value="Ser_deHydtase_asu"/>
</dbReference>
<dbReference type="PANTHER" id="PTHR30182">
    <property type="entry name" value="L-SERINE DEHYDRATASE"/>
    <property type="match status" value="1"/>
</dbReference>
<feature type="domain" description="Serine dehydratase-like alpha subunit" evidence="12">
    <location>
        <begin position="18"/>
        <end position="276"/>
    </location>
</feature>
<keyword evidence="6 11" id="KW-0479">Metal-binding</keyword>
<evidence type="ECO:0000313" key="14">
    <source>
        <dbReference type="Proteomes" id="UP000241048"/>
    </source>
</evidence>
<dbReference type="InterPro" id="IPR051318">
    <property type="entry name" value="Fe-S_L-Ser"/>
</dbReference>
<dbReference type="PANTHER" id="PTHR30182:SF1">
    <property type="entry name" value="L-SERINE DEHYDRATASE 1"/>
    <property type="match status" value="1"/>
</dbReference>
<keyword evidence="4 11" id="KW-0312">Gluconeogenesis</keyword>
<keyword evidence="8 11" id="KW-0411">Iron-sulfur</keyword>
<comment type="catalytic activity">
    <reaction evidence="10 11">
        <text>L-serine = pyruvate + NH4(+)</text>
        <dbReference type="Rhea" id="RHEA:19169"/>
        <dbReference type="ChEBI" id="CHEBI:15361"/>
        <dbReference type="ChEBI" id="CHEBI:28938"/>
        <dbReference type="ChEBI" id="CHEBI:33384"/>
        <dbReference type="EC" id="4.3.1.17"/>
    </reaction>
</comment>
<evidence type="ECO:0000256" key="3">
    <source>
        <dbReference type="ARBA" id="ARBA00008636"/>
    </source>
</evidence>
<evidence type="ECO:0000256" key="6">
    <source>
        <dbReference type="ARBA" id="ARBA00022723"/>
    </source>
</evidence>
<dbReference type="GO" id="GO:0006094">
    <property type="term" value="P:gluconeogenesis"/>
    <property type="evidence" value="ECO:0007669"/>
    <property type="project" value="UniProtKB-KW"/>
</dbReference>
<evidence type="ECO:0000256" key="4">
    <source>
        <dbReference type="ARBA" id="ARBA00022432"/>
    </source>
</evidence>
<evidence type="ECO:0000313" key="13">
    <source>
        <dbReference type="EMBL" id="PST37474.1"/>
    </source>
</evidence>
<reference evidence="13 14" key="1">
    <citation type="submission" date="2018-03" db="EMBL/GenBank/DDBJ databases">
        <title>Lachnoclostridium SNUG30386 gen.nov., sp.nov., isolated from human faeces.</title>
        <authorList>
            <person name="Seo B."/>
            <person name="Jeon K."/>
            <person name="Ko G."/>
        </authorList>
    </citation>
    <scope>NUCLEOTIDE SEQUENCE [LARGE SCALE GENOMIC DNA]</scope>
    <source>
        <strain evidence="13 14">SNUG30386</strain>
    </source>
</reference>
<dbReference type="GO" id="GO:0046872">
    <property type="term" value="F:metal ion binding"/>
    <property type="evidence" value="ECO:0007669"/>
    <property type="project" value="UniProtKB-KW"/>
</dbReference>
<dbReference type="EMBL" id="PYLO01000002">
    <property type="protein sequence ID" value="PST37474.1"/>
    <property type="molecule type" value="Genomic_DNA"/>
</dbReference>
<evidence type="ECO:0000256" key="2">
    <source>
        <dbReference type="ARBA" id="ARBA00004742"/>
    </source>
</evidence>
<dbReference type="EC" id="4.3.1.17" evidence="11"/>
<dbReference type="RefSeq" id="WP_107000600.1">
    <property type="nucleotide sequence ID" value="NZ_JAQDBF010000003.1"/>
</dbReference>
<keyword evidence="14" id="KW-1185">Reference proteome</keyword>
<dbReference type="NCBIfam" id="TIGR00718">
    <property type="entry name" value="sda_alpha"/>
    <property type="match status" value="1"/>
</dbReference>
<name>A0A2T3FQC5_9CLOT</name>
<comment type="cofactor">
    <cofactor evidence="1 11">
        <name>[4Fe-4S] cluster</name>
        <dbReference type="ChEBI" id="CHEBI:49883"/>
    </cofactor>
</comment>
<comment type="similarity">
    <text evidence="3 11">Belongs to the iron-sulfur dependent L-serine dehydratase family.</text>
</comment>